<comment type="catalytic activity">
    <reaction evidence="2">
        <text>4-amino-5-aminomethyl-2-methylpyrimidine + H2O = 4-amino-5-hydroxymethyl-2-methylpyrimidine + NH4(+)</text>
        <dbReference type="Rhea" id="RHEA:31799"/>
        <dbReference type="ChEBI" id="CHEBI:15377"/>
        <dbReference type="ChEBI" id="CHEBI:16892"/>
        <dbReference type="ChEBI" id="CHEBI:28938"/>
        <dbReference type="ChEBI" id="CHEBI:63416"/>
        <dbReference type="EC" id="3.5.99.2"/>
    </reaction>
</comment>
<dbReference type="Pfam" id="PF03070">
    <property type="entry name" value="TENA_THI-4"/>
    <property type="match status" value="1"/>
</dbReference>
<dbReference type="SUPFAM" id="SSF48613">
    <property type="entry name" value="Heme oxygenase-like"/>
    <property type="match status" value="1"/>
</dbReference>
<dbReference type="InterPro" id="IPR050967">
    <property type="entry name" value="Thiamine_Salvage_TenA"/>
</dbReference>
<evidence type="ECO:0000313" key="5">
    <source>
        <dbReference type="Proteomes" id="UP001500218"/>
    </source>
</evidence>
<dbReference type="InterPro" id="IPR027574">
    <property type="entry name" value="Thiaminase_II"/>
</dbReference>
<evidence type="ECO:0000256" key="2">
    <source>
        <dbReference type="RuleBase" id="RU363093"/>
    </source>
</evidence>
<dbReference type="EC" id="3.5.99.2" evidence="2"/>
<reference evidence="5" key="1">
    <citation type="journal article" date="2019" name="Int. J. Syst. Evol. Microbiol.">
        <title>The Global Catalogue of Microorganisms (GCM) 10K type strain sequencing project: providing services to taxonomists for standard genome sequencing and annotation.</title>
        <authorList>
            <consortium name="The Broad Institute Genomics Platform"/>
            <consortium name="The Broad Institute Genome Sequencing Center for Infectious Disease"/>
            <person name="Wu L."/>
            <person name="Ma J."/>
        </authorList>
    </citation>
    <scope>NUCLEOTIDE SEQUENCE [LARGE SCALE GENOMIC DNA]</scope>
    <source>
        <strain evidence="5">JCM 13250</strain>
    </source>
</reference>
<evidence type="ECO:0000256" key="1">
    <source>
        <dbReference type="ARBA" id="ARBA00004948"/>
    </source>
</evidence>
<dbReference type="PANTHER" id="PTHR43198:SF2">
    <property type="entry name" value="SI:CH1073-67J19.1-RELATED"/>
    <property type="match status" value="1"/>
</dbReference>
<protein>
    <recommendedName>
        <fullName evidence="2">Aminopyrimidine aminohydrolase</fullName>
        <ecNumber evidence="2">3.5.99.2</ecNumber>
    </recommendedName>
</protein>
<comment type="similarity">
    <text evidence="2">Belongs to the TenA family.</text>
</comment>
<dbReference type="Gene3D" id="1.20.910.10">
    <property type="entry name" value="Heme oxygenase-like"/>
    <property type="match status" value="1"/>
</dbReference>
<comment type="pathway">
    <text evidence="1 2">Cofactor biosynthesis; thiamine diphosphate biosynthesis.</text>
</comment>
<keyword evidence="2" id="KW-0784">Thiamine biosynthesis</keyword>
<accession>A0ABP4Y2A6</accession>
<gene>
    <name evidence="4" type="primary">tenA</name>
    <name evidence="4" type="ORF">GCM10009682_20620</name>
</gene>
<keyword evidence="5" id="KW-1185">Reference proteome</keyword>
<sequence>MVTTALRPSLEIRDAVADTWRAQFEHPFVLGLADGSLPAERFAFFLRQDYGYLREYSRFLLLTAARATDLEAMRHFTDLARITLNVEMATLRGLAAGLGVGAAELDAVTLAPTARAYTDFLVRTAYSGSFVELVAAMLPCYWAYTDIGQHLLARPEGVADRYRPWIESYVDPEMLAEAEWCRVLLDRLVSAGGDADRAAATAAFRISTEYELAFWEMAWRGR</sequence>
<keyword evidence="2" id="KW-0378">Hydrolase</keyword>
<dbReference type="EMBL" id="BAAALT010000053">
    <property type="protein sequence ID" value="GAA1798877.1"/>
    <property type="molecule type" value="Genomic_DNA"/>
</dbReference>
<evidence type="ECO:0000259" key="3">
    <source>
        <dbReference type="Pfam" id="PF03070"/>
    </source>
</evidence>
<name>A0ABP4Y2A6_9ACTN</name>
<evidence type="ECO:0000313" key="4">
    <source>
        <dbReference type="EMBL" id="GAA1798877.1"/>
    </source>
</evidence>
<proteinExistence type="inferred from homology"/>
<dbReference type="RefSeq" id="WP_344128803.1">
    <property type="nucleotide sequence ID" value="NZ_BAAALT010000053.1"/>
</dbReference>
<dbReference type="InterPro" id="IPR016084">
    <property type="entry name" value="Haem_Oase-like_multi-hlx"/>
</dbReference>
<comment type="function">
    <text evidence="2">Catalyzes an amino-pyrimidine hydrolysis reaction at the C5' of the pyrimidine moiety of thiamine compounds, a reaction that is part of a thiamine salvage pathway.</text>
</comment>
<comment type="catalytic activity">
    <reaction evidence="2">
        <text>thiamine + H2O = 5-(2-hydroxyethyl)-4-methylthiazole + 4-amino-5-hydroxymethyl-2-methylpyrimidine + H(+)</text>
        <dbReference type="Rhea" id="RHEA:17509"/>
        <dbReference type="ChEBI" id="CHEBI:15377"/>
        <dbReference type="ChEBI" id="CHEBI:15378"/>
        <dbReference type="ChEBI" id="CHEBI:16892"/>
        <dbReference type="ChEBI" id="CHEBI:17957"/>
        <dbReference type="ChEBI" id="CHEBI:18385"/>
        <dbReference type="EC" id="3.5.99.2"/>
    </reaction>
</comment>
<dbReference type="Proteomes" id="UP001500218">
    <property type="component" value="Unassembled WGS sequence"/>
</dbReference>
<organism evidence="4 5">
    <name type="scientific">Luedemannella flava</name>
    <dbReference type="NCBI Taxonomy" id="349316"/>
    <lineage>
        <taxon>Bacteria</taxon>
        <taxon>Bacillati</taxon>
        <taxon>Actinomycetota</taxon>
        <taxon>Actinomycetes</taxon>
        <taxon>Micromonosporales</taxon>
        <taxon>Micromonosporaceae</taxon>
        <taxon>Luedemannella</taxon>
    </lineage>
</organism>
<dbReference type="NCBIfam" id="TIGR04306">
    <property type="entry name" value="salvage_TenA"/>
    <property type="match status" value="1"/>
</dbReference>
<dbReference type="InterPro" id="IPR004305">
    <property type="entry name" value="Thiaminase-2/PQQC"/>
</dbReference>
<feature type="domain" description="Thiaminase-2/PQQC" evidence="3">
    <location>
        <begin position="14"/>
        <end position="220"/>
    </location>
</feature>
<comment type="caution">
    <text evidence="4">The sequence shown here is derived from an EMBL/GenBank/DDBJ whole genome shotgun (WGS) entry which is preliminary data.</text>
</comment>
<dbReference type="PANTHER" id="PTHR43198">
    <property type="entry name" value="BIFUNCTIONAL TH2 PROTEIN"/>
    <property type="match status" value="1"/>
</dbReference>